<dbReference type="RefSeq" id="XP_009021902.1">
    <property type="nucleotide sequence ID" value="XM_009023654.1"/>
</dbReference>
<dbReference type="CDD" id="cd14072">
    <property type="entry name" value="STKc_MARK"/>
    <property type="match status" value="1"/>
</dbReference>
<keyword evidence="28" id="KW-1185">Reference proteome</keyword>
<dbReference type="PROSITE" id="PS00108">
    <property type="entry name" value="PROTEIN_KINASE_ST"/>
    <property type="match status" value="1"/>
</dbReference>
<dbReference type="EMBL" id="AMQM01005599">
    <property type="status" value="NOT_ANNOTATED_CDS"/>
    <property type="molecule type" value="Genomic_DNA"/>
</dbReference>
<feature type="domain" description="UBA" evidence="24">
    <location>
        <begin position="290"/>
        <end position="329"/>
    </location>
</feature>
<evidence type="ECO:0000313" key="27">
    <source>
        <dbReference type="EnsemblMetazoa" id="HelroP83409"/>
    </source>
</evidence>
<dbReference type="Gene3D" id="1.10.510.10">
    <property type="entry name" value="Transferase(Phosphotransferase) domain 1"/>
    <property type="match status" value="1"/>
</dbReference>
<dbReference type="PROSITE" id="PS50011">
    <property type="entry name" value="PROTEIN_KINASE_DOM"/>
    <property type="match status" value="1"/>
</dbReference>
<dbReference type="eggNOG" id="KOG0586">
    <property type="taxonomic scope" value="Eukaryota"/>
</dbReference>
<dbReference type="GO" id="GO:0035556">
    <property type="term" value="P:intracellular signal transduction"/>
    <property type="evidence" value="ECO:0000318"/>
    <property type="project" value="GO_Central"/>
</dbReference>
<dbReference type="FunFam" id="1.10.510.10:FF:001032">
    <property type="entry name" value="KP78b, isoform A"/>
    <property type="match status" value="1"/>
</dbReference>
<evidence type="ECO:0000256" key="2">
    <source>
        <dbReference type="ARBA" id="ARBA00004316"/>
    </source>
</evidence>
<dbReference type="EMBL" id="KB097026">
    <property type="protein sequence ID" value="ESN99967.1"/>
    <property type="molecule type" value="Genomic_DNA"/>
</dbReference>
<dbReference type="CTD" id="20216200"/>
<feature type="compositionally biased region" description="Polar residues" evidence="22">
    <location>
        <begin position="543"/>
        <end position="555"/>
    </location>
</feature>
<accession>T1G552</accession>
<evidence type="ECO:0000256" key="15">
    <source>
        <dbReference type="ARBA" id="ARBA00023273"/>
    </source>
</evidence>
<dbReference type="HOGENOM" id="CLU_000288_157_5_1"/>
<evidence type="ECO:0000256" key="20">
    <source>
        <dbReference type="ARBA" id="ARBA00071529"/>
    </source>
</evidence>
<dbReference type="EnsemblMetazoa" id="HelroT83409">
    <property type="protein sequence ID" value="HelroP83409"/>
    <property type="gene ID" value="HelroG83409"/>
</dbReference>
<dbReference type="SUPFAM" id="SSF56112">
    <property type="entry name" value="Protein kinase-like (PK-like)"/>
    <property type="match status" value="1"/>
</dbReference>
<feature type="domain" description="KA1" evidence="25">
    <location>
        <begin position="667"/>
        <end position="716"/>
    </location>
</feature>
<dbReference type="SUPFAM" id="SSF103243">
    <property type="entry name" value="KA1-like"/>
    <property type="match status" value="1"/>
</dbReference>
<dbReference type="OMA" id="WQLCCAI"/>
<dbReference type="InterPro" id="IPR017441">
    <property type="entry name" value="Protein_kinase_ATP_BS"/>
</dbReference>
<dbReference type="PANTHER" id="PTHR24346">
    <property type="entry name" value="MAP/MICROTUBULE AFFINITY-REGULATING KINASE"/>
    <property type="match status" value="1"/>
</dbReference>
<dbReference type="GO" id="GO:0005737">
    <property type="term" value="C:cytoplasm"/>
    <property type="evidence" value="ECO:0000318"/>
    <property type="project" value="GO_Central"/>
</dbReference>
<evidence type="ECO:0000256" key="12">
    <source>
        <dbReference type="ARBA" id="ARBA00022777"/>
    </source>
</evidence>
<evidence type="ECO:0000256" key="14">
    <source>
        <dbReference type="ARBA" id="ARBA00023136"/>
    </source>
</evidence>
<reference evidence="28" key="1">
    <citation type="submission" date="2012-12" db="EMBL/GenBank/DDBJ databases">
        <authorList>
            <person name="Hellsten U."/>
            <person name="Grimwood J."/>
            <person name="Chapman J.A."/>
            <person name="Shapiro H."/>
            <person name="Aerts A."/>
            <person name="Otillar R.P."/>
            <person name="Terry A.Y."/>
            <person name="Boore J.L."/>
            <person name="Simakov O."/>
            <person name="Marletaz F."/>
            <person name="Cho S.-J."/>
            <person name="Edsinger-Gonzales E."/>
            <person name="Havlak P."/>
            <person name="Kuo D.-H."/>
            <person name="Larsson T."/>
            <person name="Lv J."/>
            <person name="Arendt D."/>
            <person name="Savage R."/>
            <person name="Osoegawa K."/>
            <person name="de Jong P."/>
            <person name="Lindberg D.R."/>
            <person name="Seaver E.C."/>
            <person name="Weisblat D.A."/>
            <person name="Putnam N.H."/>
            <person name="Grigoriev I.V."/>
            <person name="Rokhsar D.S."/>
        </authorList>
    </citation>
    <scope>NUCLEOTIDE SEQUENCE</scope>
</reference>
<dbReference type="Proteomes" id="UP000015101">
    <property type="component" value="Unassembled WGS sequence"/>
</dbReference>
<dbReference type="GeneID" id="20216200"/>
<dbReference type="FunCoup" id="T1G552">
    <property type="interactions" value="451"/>
</dbReference>
<dbReference type="Pfam" id="PF02149">
    <property type="entry name" value="KA1"/>
    <property type="match status" value="1"/>
</dbReference>
<dbReference type="InterPro" id="IPR000719">
    <property type="entry name" value="Prot_kinase_dom"/>
</dbReference>
<evidence type="ECO:0000259" key="23">
    <source>
        <dbReference type="PROSITE" id="PS50011"/>
    </source>
</evidence>
<dbReference type="Gene3D" id="3.30.200.20">
    <property type="entry name" value="Phosphorylase Kinase, domain 1"/>
    <property type="match status" value="1"/>
</dbReference>
<dbReference type="InterPro" id="IPR015940">
    <property type="entry name" value="UBA"/>
</dbReference>
<dbReference type="InterPro" id="IPR049508">
    <property type="entry name" value="MARK1-4_cat"/>
</dbReference>
<dbReference type="GO" id="GO:0050321">
    <property type="term" value="F:tau-protein kinase activity"/>
    <property type="evidence" value="ECO:0000318"/>
    <property type="project" value="GO_Central"/>
</dbReference>
<dbReference type="GO" id="GO:0005524">
    <property type="term" value="F:ATP binding"/>
    <property type="evidence" value="ECO:0007669"/>
    <property type="project" value="UniProtKB-UniRule"/>
</dbReference>
<keyword evidence="9" id="KW-0597">Phosphoprotein</keyword>
<evidence type="ECO:0000256" key="9">
    <source>
        <dbReference type="ARBA" id="ARBA00022553"/>
    </source>
</evidence>
<comment type="catalytic activity">
    <reaction evidence="16">
        <text>L-threonyl-[protein] + ATP = O-phospho-L-threonyl-[protein] + ADP + H(+)</text>
        <dbReference type="Rhea" id="RHEA:46608"/>
        <dbReference type="Rhea" id="RHEA-COMP:11060"/>
        <dbReference type="Rhea" id="RHEA-COMP:11605"/>
        <dbReference type="ChEBI" id="CHEBI:15378"/>
        <dbReference type="ChEBI" id="CHEBI:30013"/>
        <dbReference type="ChEBI" id="CHEBI:30616"/>
        <dbReference type="ChEBI" id="CHEBI:61977"/>
        <dbReference type="ChEBI" id="CHEBI:456216"/>
        <dbReference type="EC" id="2.7.11.1"/>
    </reaction>
</comment>
<keyword evidence="8" id="KW-0723">Serine/threonine-protein kinase</keyword>
<dbReference type="KEGG" id="hro:HELRODRAFT_83409"/>
<feature type="compositionally biased region" description="Low complexity" evidence="22">
    <location>
        <begin position="402"/>
        <end position="412"/>
    </location>
</feature>
<evidence type="ECO:0000256" key="6">
    <source>
        <dbReference type="ARBA" id="ARBA00022475"/>
    </source>
</evidence>
<dbReference type="Gene3D" id="1.10.8.10">
    <property type="entry name" value="DNA helicase RuvA subunit, C-terminal domain"/>
    <property type="match status" value="1"/>
</dbReference>
<sequence length="716" mass="78995">GCEQRISSRSRGPDEPHIGKYRLIKTIGKGNFAKVKLAKHVPTGREVAIKIIDKTQLNPSSLQKLFREVRIMKMLDHPNIVKLFEVIETERTLYLVMEYASGGEVFDYLVAHGKMKEKEARAKFRQIISAVQYCHQKHIVHRDLKAENLLLDADLNIKIADFGFSNEFTIGAKLDTFCGSPPYAAPELFQGKKYDGPEVDVWSLGVILYTLVSGSLPFDGQNLKELRERVLRGKYRIPFYMSTDCENLLKKFLILNPVKRHSLENIMTDPWVNVGYEESKLKPYLEPVKCIDTKVIDMMVAMGYSRKDIEHSLNSNKYDNLTATYLLLGRPAPESENFDSMQSGQTPRLQTGPLRPGSDINTLALIPNNQQNSDVPNTAEKIPRPSSTNPQHKANSRRPSYDTHNNNADNLTNNLTIMTSSSVAAAANSATNATSSTTSSSSTTSKSTAPSLLKNSSTVAATLSSSSNTSTINEQHVGKDGKSKNVSKATNNNNVAGTSIPPAITHESHSPATTLASTASSKFPRGVGARSTVCGVPNKDGVPTSNRSGQASTLNGPAGNNMLGGVGGNYQYSSTRSSFLEKLTSKFGRRSVQHQQQSQHHTLLESSGVYSSAMPNSTKPRSLRFTWSMKTTSSKDPSEMMREIRRVLDNNSCDYEQRDRFLLLCCHGDADSVVQWEMEVCKLPRLSLNGVRFKRISGTSIGFKNIASKIGEELKL</sequence>
<evidence type="ECO:0000256" key="8">
    <source>
        <dbReference type="ARBA" id="ARBA00022527"/>
    </source>
</evidence>
<evidence type="ECO:0000256" key="1">
    <source>
        <dbReference type="ARBA" id="ARBA00004236"/>
    </source>
</evidence>
<dbReference type="EC" id="2.7.11.1" evidence="5"/>
<dbReference type="PANTHER" id="PTHR24346:SF82">
    <property type="entry name" value="KP78A-RELATED"/>
    <property type="match status" value="1"/>
</dbReference>
<keyword evidence="15" id="KW-0966">Cell projection</keyword>
<keyword evidence="7" id="KW-0963">Cytoplasm</keyword>
<evidence type="ECO:0000259" key="24">
    <source>
        <dbReference type="PROSITE" id="PS50030"/>
    </source>
</evidence>
<protein>
    <recommendedName>
        <fullName evidence="20">MAP/microtubule affinity-regulating kinase 3</fullName>
        <ecNumber evidence="5">2.7.11.1</ecNumber>
    </recommendedName>
</protein>
<evidence type="ECO:0000256" key="19">
    <source>
        <dbReference type="ARBA" id="ARBA00063680"/>
    </source>
</evidence>
<organism evidence="27 28">
    <name type="scientific">Helobdella robusta</name>
    <name type="common">Californian leech</name>
    <dbReference type="NCBI Taxonomy" id="6412"/>
    <lineage>
        <taxon>Eukaryota</taxon>
        <taxon>Metazoa</taxon>
        <taxon>Spiralia</taxon>
        <taxon>Lophotrochozoa</taxon>
        <taxon>Annelida</taxon>
        <taxon>Clitellata</taxon>
        <taxon>Hirudinea</taxon>
        <taxon>Rhynchobdellida</taxon>
        <taxon>Glossiphoniidae</taxon>
        <taxon>Helobdella</taxon>
    </lineage>
</organism>
<reference evidence="27" key="3">
    <citation type="submission" date="2015-06" db="UniProtKB">
        <authorList>
            <consortium name="EnsemblMetazoa"/>
        </authorList>
    </citation>
    <scope>IDENTIFICATION</scope>
</reference>
<keyword evidence="6" id="KW-1003">Cell membrane</keyword>
<dbReference type="FunFam" id="1.10.8.10:FF:000005">
    <property type="entry name" value="Non-specific serine/threonine protein kinase"/>
    <property type="match status" value="1"/>
</dbReference>
<evidence type="ECO:0000256" key="21">
    <source>
        <dbReference type="PROSITE-ProRule" id="PRU10141"/>
    </source>
</evidence>
<dbReference type="CDD" id="cd14337">
    <property type="entry name" value="UBA_MARK_Par1"/>
    <property type="match status" value="1"/>
</dbReference>
<comment type="function">
    <text evidence="18">Serine/threonine-protein kinase. Involved in the specific phosphorylation of microtubule-associated proteins for MAP2 and MAP4. Phosphorylates the microtubule-associated protein MAPT/TAU. Phosphorylates CDC25C on 'Ser-216'. Regulates localization and activity of some histone deacetylases by mediating phosphorylation of HDAC7, promoting subsequent interaction between HDAC7 and 14-3-3 and export from the nucleus. Regulates localization and activity of MITF by mediating its phosphorylation, promoting subsequent interaction between MITF and 14-3-3 and retention in the cytosol. Negatively regulates the Hippo signaling pathway and antagonizes the phosphorylation of LATS1. Cooperates with DLG5 to inhibit the kinase activity of STK3/MST2 toward LATS1. Phosphorylates PKP2 and KSR1.</text>
</comment>
<dbReference type="SMART" id="SM00220">
    <property type="entry name" value="S_TKc"/>
    <property type="match status" value="1"/>
</dbReference>
<evidence type="ECO:0000256" key="10">
    <source>
        <dbReference type="ARBA" id="ARBA00022679"/>
    </source>
</evidence>
<keyword evidence="10" id="KW-0808">Transferase</keyword>
<dbReference type="STRING" id="6412.T1G552"/>
<keyword evidence="12" id="KW-0418">Kinase</keyword>
<feature type="compositionally biased region" description="Polar residues" evidence="22">
    <location>
        <begin position="338"/>
        <end position="349"/>
    </location>
</feature>
<reference evidence="26 28" key="2">
    <citation type="journal article" date="2013" name="Nature">
        <title>Insights into bilaterian evolution from three spiralian genomes.</title>
        <authorList>
            <person name="Simakov O."/>
            <person name="Marletaz F."/>
            <person name="Cho S.J."/>
            <person name="Edsinger-Gonzales E."/>
            <person name="Havlak P."/>
            <person name="Hellsten U."/>
            <person name="Kuo D.H."/>
            <person name="Larsson T."/>
            <person name="Lv J."/>
            <person name="Arendt D."/>
            <person name="Savage R."/>
            <person name="Osoegawa K."/>
            <person name="de Jong P."/>
            <person name="Grimwood J."/>
            <person name="Chapman J.A."/>
            <person name="Shapiro H."/>
            <person name="Aerts A."/>
            <person name="Otillar R.P."/>
            <person name="Terry A.Y."/>
            <person name="Boore J.L."/>
            <person name="Grigoriev I.V."/>
            <person name="Lindberg D.R."/>
            <person name="Seaver E.C."/>
            <person name="Weisblat D.A."/>
            <person name="Putnam N.H."/>
            <person name="Rokhsar D.S."/>
        </authorList>
    </citation>
    <scope>NUCLEOTIDE SEQUENCE</scope>
</reference>
<evidence type="ECO:0000313" key="26">
    <source>
        <dbReference type="EMBL" id="ESN99967.1"/>
    </source>
</evidence>
<dbReference type="PROSITE" id="PS50030">
    <property type="entry name" value="UBA"/>
    <property type="match status" value="1"/>
</dbReference>
<comment type="subunit">
    <text evidence="19">Interacts with MAPT/TAU. Interacts with DLG5 (via coiled-coil domain). Interacts with STK3/MST2 and STK4/MST1 in the presence of DLG5. Interacts with YWHAB, YWHAG, YWHAQ and YWHAZ. Interacts with PKP2 (via N-terminus). Interacts with CDC25C. Interacts with KSR1.</text>
</comment>
<feature type="domain" description="Protein kinase" evidence="23">
    <location>
        <begin position="21"/>
        <end position="272"/>
    </location>
</feature>
<keyword evidence="13 21" id="KW-0067">ATP-binding</keyword>
<evidence type="ECO:0000256" key="18">
    <source>
        <dbReference type="ARBA" id="ARBA00054424"/>
    </source>
</evidence>
<dbReference type="FunFam" id="3.30.200.20:FF:000003">
    <property type="entry name" value="Non-specific serine/threonine protein kinase"/>
    <property type="match status" value="1"/>
</dbReference>
<evidence type="ECO:0000256" key="5">
    <source>
        <dbReference type="ARBA" id="ARBA00012513"/>
    </source>
</evidence>
<dbReference type="PROSITE" id="PS00107">
    <property type="entry name" value="PROTEIN_KINASE_ATP"/>
    <property type="match status" value="1"/>
</dbReference>
<dbReference type="CDD" id="cd12196">
    <property type="entry name" value="MARK1-3_C"/>
    <property type="match status" value="1"/>
</dbReference>
<dbReference type="GO" id="GO:0005886">
    <property type="term" value="C:plasma membrane"/>
    <property type="evidence" value="ECO:0007669"/>
    <property type="project" value="UniProtKB-SubCell"/>
</dbReference>
<feature type="compositionally biased region" description="Low complexity" evidence="22">
    <location>
        <begin position="510"/>
        <end position="521"/>
    </location>
</feature>
<keyword evidence="11 21" id="KW-0547">Nucleotide-binding</keyword>
<comment type="subcellular location">
    <subcellularLocation>
        <location evidence="1">Cell membrane</location>
    </subcellularLocation>
    <subcellularLocation>
        <location evidence="2">Cell projection</location>
    </subcellularLocation>
    <subcellularLocation>
        <location evidence="3">Cytoplasm</location>
    </subcellularLocation>
</comment>
<gene>
    <name evidence="27" type="primary">20216200</name>
    <name evidence="26" type="ORF">HELRODRAFT_83409</name>
</gene>
<feature type="region of interest" description="Disordered" evidence="22">
    <location>
        <begin position="432"/>
        <end position="562"/>
    </location>
</feature>
<feature type="compositionally biased region" description="Polar residues" evidence="22">
    <location>
        <begin position="484"/>
        <end position="497"/>
    </location>
</feature>
<dbReference type="GO" id="GO:0000226">
    <property type="term" value="P:microtubule cytoskeleton organization"/>
    <property type="evidence" value="ECO:0000318"/>
    <property type="project" value="GO_Central"/>
</dbReference>
<dbReference type="InParanoid" id="T1G552"/>
<dbReference type="InterPro" id="IPR008271">
    <property type="entry name" value="Ser/Thr_kinase_AS"/>
</dbReference>
<evidence type="ECO:0000259" key="25">
    <source>
        <dbReference type="PROSITE" id="PS50032"/>
    </source>
</evidence>
<feature type="binding site" evidence="21">
    <location>
        <position position="50"/>
    </location>
    <ligand>
        <name>ATP</name>
        <dbReference type="ChEBI" id="CHEBI:30616"/>
    </ligand>
</feature>
<evidence type="ECO:0000256" key="22">
    <source>
        <dbReference type="SAM" id="MobiDB-lite"/>
    </source>
</evidence>
<dbReference type="AlphaFoldDB" id="T1G552"/>
<evidence type="ECO:0000256" key="16">
    <source>
        <dbReference type="ARBA" id="ARBA00047899"/>
    </source>
</evidence>
<dbReference type="InterPro" id="IPR028375">
    <property type="entry name" value="KA1/Ssp2_C"/>
</dbReference>
<evidence type="ECO:0000256" key="13">
    <source>
        <dbReference type="ARBA" id="ARBA00022840"/>
    </source>
</evidence>
<comment type="similarity">
    <text evidence="4">Belongs to the protein kinase superfamily. CAMK Ser/Thr protein kinase family. SNF1 subfamily.</text>
</comment>
<name>T1G552_HELRO</name>
<feature type="compositionally biased region" description="Polar residues" evidence="22">
    <location>
        <begin position="604"/>
        <end position="618"/>
    </location>
</feature>
<dbReference type="FunFam" id="3.30.310.80:FF:000001">
    <property type="entry name" value="Non-specific serine/threonine protein kinase"/>
    <property type="match status" value="1"/>
</dbReference>
<feature type="compositionally biased region" description="Low complexity" evidence="22">
    <location>
        <begin position="432"/>
        <end position="471"/>
    </location>
</feature>
<dbReference type="InterPro" id="IPR001772">
    <property type="entry name" value="KA1_dom"/>
</dbReference>
<evidence type="ECO:0000313" key="28">
    <source>
        <dbReference type="Proteomes" id="UP000015101"/>
    </source>
</evidence>
<keyword evidence="14" id="KW-0472">Membrane</keyword>
<dbReference type="GO" id="GO:0042995">
    <property type="term" value="C:cell projection"/>
    <property type="evidence" value="ECO:0007669"/>
    <property type="project" value="UniProtKB-SubCell"/>
</dbReference>
<feature type="region of interest" description="Disordered" evidence="22">
    <location>
        <begin position="593"/>
        <end position="618"/>
    </location>
</feature>
<evidence type="ECO:0000256" key="3">
    <source>
        <dbReference type="ARBA" id="ARBA00004496"/>
    </source>
</evidence>
<dbReference type="Pfam" id="PF23312">
    <property type="entry name" value="UBA_SIK3"/>
    <property type="match status" value="1"/>
</dbReference>
<dbReference type="InterPro" id="IPR057380">
    <property type="entry name" value="UBA_SIK1/2/3"/>
</dbReference>
<feature type="compositionally biased region" description="Polar residues" evidence="22">
    <location>
        <begin position="367"/>
        <end position="376"/>
    </location>
</feature>
<evidence type="ECO:0000256" key="17">
    <source>
        <dbReference type="ARBA" id="ARBA00048679"/>
    </source>
</evidence>
<dbReference type="OrthoDB" id="504170at2759"/>
<proteinExistence type="inferred from homology"/>
<feature type="region of interest" description="Disordered" evidence="22">
    <location>
        <begin position="333"/>
        <end position="412"/>
    </location>
</feature>
<dbReference type="Pfam" id="PF00069">
    <property type="entry name" value="Pkinase"/>
    <property type="match status" value="1"/>
</dbReference>
<evidence type="ECO:0000256" key="11">
    <source>
        <dbReference type="ARBA" id="ARBA00022741"/>
    </source>
</evidence>
<evidence type="ECO:0000256" key="4">
    <source>
        <dbReference type="ARBA" id="ARBA00006234"/>
    </source>
</evidence>
<comment type="catalytic activity">
    <reaction evidence="17">
        <text>L-seryl-[protein] + ATP = O-phospho-L-seryl-[protein] + ADP + H(+)</text>
        <dbReference type="Rhea" id="RHEA:17989"/>
        <dbReference type="Rhea" id="RHEA-COMP:9863"/>
        <dbReference type="Rhea" id="RHEA-COMP:11604"/>
        <dbReference type="ChEBI" id="CHEBI:15378"/>
        <dbReference type="ChEBI" id="CHEBI:29999"/>
        <dbReference type="ChEBI" id="CHEBI:30616"/>
        <dbReference type="ChEBI" id="CHEBI:83421"/>
        <dbReference type="ChEBI" id="CHEBI:456216"/>
        <dbReference type="EC" id="2.7.11.1"/>
    </reaction>
</comment>
<dbReference type="PROSITE" id="PS50032">
    <property type="entry name" value="KA1"/>
    <property type="match status" value="1"/>
</dbReference>
<evidence type="ECO:0000256" key="7">
    <source>
        <dbReference type="ARBA" id="ARBA00022490"/>
    </source>
</evidence>
<dbReference type="InterPro" id="IPR011009">
    <property type="entry name" value="Kinase-like_dom_sf"/>
</dbReference>
<dbReference type="Gene3D" id="3.30.310.80">
    <property type="entry name" value="Kinase associated domain 1, KA1"/>
    <property type="match status" value="1"/>
</dbReference>